<sequence>MKPSTKVTTPQAPSSSSSSSFLGKIPSTLKKMASSRSLKSATSHSENDPPRTPDWIPMRALTKTSPPGSKDKPLPALPPQSLSLDDLTSSTRDSIDMFNYQKVLAYRHSKGKTPAKLTPAPNPSGGQYSSTLRTPPSYGQDPTRRPLSPSPLSFSRPRPRGDVRGEAWWTPSRSGRKQGDVTPGEGGKTLAEESSGEERGRLGGDLAGHGAEDVRALREWCVRAKGVAEREGEAGRKRVMERAVRMVEWAAGQWEGQ</sequence>
<feature type="region of interest" description="Disordered" evidence="1">
    <location>
        <begin position="109"/>
        <end position="210"/>
    </location>
</feature>
<feature type="region of interest" description="Disordered" evidence="1">
    <location>
        <begin position="1"/>
        <end position="88"/>
    </location>
</feature>
<feature type="compositionally biased region" description="Polar residues" evidence="1">
    <location>
        <begin position="1"/>
        <end position="13"/>
    </location>
</feature>
<feature type="compositionally biased region" description="Polar residues" evidence="1">
    <location>
        <begin position="34"/>
        <end position="44"/>
    </location>
</feature>
<dbReference type="EMBL" id="NKHZ01000011">
    <property type="protein sequence ID" value="PNS21603.1"/>
    <property type="molecule type" value="Genomic_DNA"/>
</dbReference>
<accession>A0A2K1R342</accession>
<feature type="compositionally biased region" description="Low complexity" evidence="1">
    <location>
        <begin position="145"/>
        <end position="156"/>
    </location>
</feature>
<dbReference type="AlphaFoldDB" id="A0A2K1R342"/>
<organism evidence="2 3">
    <name type="scientific">Sphaceloma murrayae</name>
    <dbReference type="NCBI Taxonomy" id="2082308"/>
    <lineage>
        <taxon>Eukaryota</taxon>
        <taxon>Fungi</taxon>
        <taxon>Dikarya</taxon>
        <taxon>Ascomycota</taxon>
        <taxon>Pezizomycotina</taxon>
        <taxon>Dothideomycetes</taxon>
        <taxon>Dothideomycetidae</taxon>
        <taxon>Myriangiales</taxon>
        <taxon>Elsinoaceae</taxon>
        <taxon>Sphaceloma</taxon>
    </lineage>
</organism>
<evidence type="ECO:0000313" key="2">
    <source>
        <dbReference type="EMBL" id="PNS21603.1"/>
    </source>
</evidence>
<name>A0A2K1R342_9PEZI</name>
<dbReference type="OrthoDB" id="10672012at2759"/>
<gene>
    <name evidence="2" type="ORF">CAC42_962</name>
</gene>
<keyword evidence="3" id="KW-1185">Reference proteome</keyword>
<evidence type="ECO:0000256" key="1">
    <source>
        <dbReference type="SAM" id="MobiDB-lite"/>
    </source>
</evidence>
<protein>
    <submittedName>
        <fullName evidence="2">Uncharacterized protein</fullName>
    </submittedName>
</protein>
<dbReference type="Proteomes" id="UP000243797">
    <property type="component" value="Unassembled WGS sequence"/>
</dbReference>
<proteinExistence type="predicted"/>
<comment type="caution">
    <text evidence="2">The sequence shown here is derived from an EMBL/GenBank/DDBJ whole genome shotgun (WGS) entry which is preliminary data.</text>
</comment>
<evidence type="ECO:0000313" key="3">
    <source>
        <dbReference type="Proteomes" id="UP000243797"/>
    </source>
</evidence>
<feature type="compositionally biased region" description="Polar residues" evidence="1">
    <location>
        <begin position="124"/>
        <end position="134"/>
    </location>
</feature>
<reference evidence="2 3" key="1">
    <citation type="submission" date="2017-06" db="EMBL/GenBank/DDBJ databases">
        <title>Draft genome sequence of a variant of Elsinoe murrayae.</title>
        <authorList>
            <person name="Cheng Q."/>
        </authorList>
    </citation>
    <scope>NUCLEOTIDE SEQUENCE [LARGE SCALE GENOMIC DNA]</scope>
    <source>
        <strain evidence="2 3">CQ-2017a</strain>
    </source>
</reference>
<feature type="compositionally biased region" description="Low complexity" evidence="1">
    <location>
        <begin position="79"/>
        <end position="88"/>
    </location>
</feature>
<dbReference type="InParanoid" id="A0A2K1R342"/>